<dbReference type="PANTHER" id="PTHR30146:SF109">
    <property type="entry name" value="HTH-TYPE TRANSCRIPTIONAL REGULATOR GALS"/>
    <property type="match status" value="1"/>
</dbReference>
<dbReference type="SMART" id="SM00354">
    <property type="entry name" value="HTH_LACI"/>
    <property type="match status" value="1"/>
</dbReference>
<evidence type="ECO:0000313" key="6">
    <source>
        <dbReference type="Proteomes" id="UP000480151"/>
    </source>
</evidence>
<evidence type="ECO:0000256" key="1">
    <source>
        <dbReference type="ARBA" id="ARBA00023015"/>
    </source>
</evidence>
<name>A0A6M1PSI2_9BACL</name>
<dbReference type="Pfam" id="PF00532">
    <property type="entry name" value="Peripla_BP_1"/>
    <property type="match status" value="1"/>
</dbReference>
<evidence type="ECO:0000256" key="2">
    <source>
        <dbReference type="ARBA" id="ARBA00023125"/>
    </source>
</evidence>
<dbReference type="Pfam" id="PF00356">
    <property type="entry name" value="LacI"/>
    <property type="match status" value="1"/>
</dbReference>
<evidence type="ECO:0000259" key="4">
    <source>
        <dbReference type="PROSITE" id="PS50932"/>
    </source>
</evidence>
<dbReference type="PROSITE" id="PS50932">
    <property type="entry name" value="HTH_LACI_2"/>
    <property type="match status" value="1"/>
</dbReference>
<dbReference type="PRINTS" id="PR00036">
    <property type="entry name" value="HTHLACI"/>
</dbReference>
<keyword evidence="6" id="KW-1185">Reference proteome</keyword>
<dbReference type="EMBL" id="JAAKGU010000005">
    <property type="protein sequence ID" value="NGM83221.1"/>
    <property type="molecule type" value="Genomic_DNA"/>
</dbReference>
<dbReference type="Gene3D" id="3.40.50.2300">
    <property type="match status" value="2"/>
</dbReference>
<feature type="domain" description="HTH lacI-type" evidence="4">
    <location>
        <begin position="3"/>
        <end position="57"/>
    </location>
</feature>
<sequence>MSYTIKDVARLADVSIATVSRVLNRSKPVSPEVREKVMKVVDELGYNPNPVARTLIMKESTLIGVLIPDVANTFISMFVRGIEKELIQHGYTTLLCNTNGDTDVELHYLNLLRDKYVDGVILLTSAPKPEQIEFFNKNDVPVIFSSHTDKDGRFSSINIDDYQATYDAAKYLIELGHRSIAFFCGPMDYYQTVRRYDGYKQALADHGITARPEWVFDKDYNLDSGYKSGMELFARVQEDHPTAVCCVSDMIAIGAIRAAEDNGLRVPEDVSVMGFDDIPIAGAYRPKITTVRQPVYELGSGSAQMLLKQIREKGTGSCESRVLPHGIIERESCRALTD</sequence>
<dbReference type="SUPFAM" id="SSF53822">
    <property type="entry name" value="Periplasmic binding protein-like I"/>
    <property type="match status" value="1"/>
</dbReference>
<dbReference type="CDD" id="cd01392">
    <property type="entry name" value="HTH_LacI"/>
    <property type="match status" value="1"/>
</dbReference>
<dbReference type="InterPro" id="IPR000843">
    <property type="entry name" value="HTH_LacI"/>
</dbReference>
<dbReference type="Gene3D" id="1.10.260.40">
    <property type="entry name" value="lambda repressor-like DNA-binding domains"/>
    <property type="match status" value="1"/>
</dbReference>
<keyword evidence="2" id="KW-0238">DNA-binding</keyword>
<keyword evidence="1" id="KW-0805">Transcription regulation</keyword>
<dbReference type="AlphaFoldDB" id="A0A6M1PSI2"/>
<dbReference type="GO" id="GO:0000976">
    <property type="term" value="F:transcription cis-regulatory region binding"/>
    <property type="evidence" value="ECO:0007669"/>
    <property type="project" value="TreeGrafter"/>
</dbReference>
<dbReference type="RefSeq" id="WP_165098453.1">
    <property type="nucleotide sequence ID" value="NZ_JAAKGU010000005.1"/>
</dbReference>
<dbReference type="InterPro" id="IPR001761">
    <property type="entry name" value="Peripla_BP/Lac1_sug-bd_dom"/>
</dbReference>
<keyword evidence="3" id="KW-0804">Transcription</keyword>
<dbReference type="GO" id="GO:0003700">
    <property type="term" value="F:DNA-binding transcription factor activity"/>
    <property type="evidence" value="ECO:0007669"/>
    <property type="project" value="TreeGrafter"/>
</dbReference>
<dbReference type="InterPro" id="IPR010982">
    <property type="entry name" value="Lambda_DNA-bd_dom_sf"/>
</dbReference>
<proteinExistence type="predicted"/>
<gene>
    <name evidence="5" type="ORF">G5B47_12430</name>
</gene>
<reference evidence="5 6" key="1">
    <citation type="submission" date="2020-02" db="EMBL/GenBank/DDBJ databases">
        <authorList>
            <person name="Gao J."/>
            <person name="Sun J."/>
        </authorList>
    </citation>
    <scope>NUCLEOTIDE SEQUENCE [LARGE SCALE GENOMIC DNA]</scope>
    <source>
        <strain evidence="5 6">7124</strain>
    </source>
</reference>
<dbReference type="PANTHER" id="PTHR30146">
    <property type="entry name" value="LACI-RELATED TRANSCRIPTIONAL REPRESSOR"/>
    <property type="match status" value="1"/>
</dbReference>
<dbReference type="CDD" id="cd19975">
    <property type="entry name" value="PBP1_CcpA-like"/>
    <property type="match status" value="1"/>
</dbReference>
<dbReference type="InterPro" id="IPR028082">
    <property type="entry name" value="Peripla_BP_I"/>
</dbReference>
<protein>
    <submittedName>
        <fullName evidence="5">LacI family transcriptional regulator</fullName>
    </submittedName>
</protein>
<organism evidence="5 6">
    <name type="scientific">Paenibacillus apii</name>
    <dbReference type="NCBI Taxonomy" id="1850370"/>
    <lineage>
        <taxon>Bacteria</taxon>
        <taxon>Bacillati</taxon>
        <taxon>Bacillota</taxon>
        <taxon>Bacilli</taxon>
        <taxon>Bacillales</taxon>
        <taxon>Paenibacillaceae</taxon>
        <taxon>Paenibacillus</taxon>
    </lineage>
</organism>
<dbReference type="SUPFAM" id="SSF47413">
    <property type="entry name" value="lambda repressor-like DNA-binding domains"/>
    <property type="match status" value="1"/>
</dbReference>
<accession>A0A6M1PSI2</accession>
<dbReference type="PROSITE" id="PS00356">
    <property type="entry name" value="HTH_LACI_1"/>
    <property type="match status" value="1"/>
</dbReference>
<dbReference type="Proteomes" id="UP000480151">
    <property type="component" value="Unassembled WGS sequence"/>
</dbReference>
<comment type="caution">
    <text evidence="5">The sequence shown here is derived from an EMBL/GenBank/DDBJ whole genome shotgun (WGS) entry which is preliminary data.</text>
</comment>
<evidence type="ECO:0000256" key="3">
    <source>
        <dbReference type="ARBA" id="ARBA00023163"/>
    </source>
</evidence>
<evidence type="ECO:0000313" key="5">
    <source>
        <dbReference type="EMBL" id="NGM83221.1"/>
    </source>
</evidence>